<dbReference type="Proteomes" id="UP000095185">
    <property type="component" value="Chromosome"/>
</dbReference>
<dbReference type="STRING" id="274537.BIU88_08235"/>
<proteinExistence type="predicted"/>
<dbReference type="KEGG" id="clz:BIU88_08235"/>
<name>A0A1D8CYY8_CHLLM</name>
<evidence type="ECO:0000313" key="1">
    <source>
        <dbReference type="EMBL" id="AOS84120.1"/>
    </source>
</evidence>
<protein>
    <submittedName>
        <fullName evidence="1">Uncharacterized protein</fullName>
    </submittedName>
</protein>
<organism evidence="1 2">
    <name type="scientific">Chlorobaculum limnaeum</name>
    <dbReference type="NCBI Taxonomy" id="274537"/>
    <lineage>
        <taxon>Bacteria</taxon>
        <taxon>Pseudomonadati</taxon>
        <taxon>Chlorobiota</taxon>
        <taxon>Chlorobiia</taxon>
        <taxon>Chlorobiales</taxon>
        <taxon>Chlorobiaceae</taxon>
        <taxon>Chlorobaculum</taxon>
    </lineage>
</organism>
<dbReference type="AlphaFoldDB" id="A0A1D8CYY8"/>
<evidence type="ECO:0000313" key="2">
    <source>
        <dbReference type="Proteomes" id="UP000095185"/>
    </source>
</evidence>
<reference evidence="1" key="1">
    <citation type="submission" date="2016-09" db="EMBL/GenBank/DDBJ databases">
        <title>Genome sequence of Chlorobaculum limnaeum.</title>
        <authorList>
            <person name="Liu Z."/>
            <person name="Tank M."/>
            <person name="Bryant D.A."/>
        </authorList>
    </citation>
    <scope>NUCLEOTIDE SEQUENCE [LARGE SCALE GENOMIC DNA]</scope>
    <source>
        <strain evidence="1">DSM 1677</strain>
    </source>
</reference>
<keyword evidence="2" id="KW-1185">Reference proteome</keyword>
<accession>A0A1D8CYY8</accession>
<gene>
    <name evidence="1" type="ORF">BIU88_08235</name>
</gene>
<dbReference type="EMBL" id="CP017305">
    <property type="protein sequence ID" value="AOS84120.1"/>
    <property type="molecule type" value="Genomic_DNA"/>
</dbReference>
<sequence>MFGRQDLQDLPRRSFFVSGKNPLKKDVKAYSNKLMKLILSKGVKCIRPIKIRFPLLRINNSQPPLDFAQHDQPVISPAR</sequence>